<dbReference type="AlphaFoldDB" id="B5D3M9"/>
<reference evidence="5 6" key="1">
    <citation type="submission" date="2008-08" db="EMBL/GenBank/DDBJ databases">
        <title>Draft genome sequence of Bacteroides plebeius (DSM 17135).</title>
        <authorList>
            <person name="Sudarsanam P."/>
            <person name="Ley R."/>
            <person name="Guruge J."/>
            <person name="Turnbaugh P.J."/>
            <person name="Mahowald M."/>
            <person name="Liep D."/>
            <person name="Gordon J."/>
        </authorList>
    </citation>
    <scope>NUCLEOTIDE SEQUENCE [LARGE SCALE GENOMIC DNA]</scope>
    <source>
        <strain evidence="6">DSM 17135 / JCM 12973 / M2</strain>
    </source>
</reference>
<evidence type="ECO:0000313" key="6">
    <source>
        <dbReference type="Proteomes" id="UP000003452"/>
    </source>
</evidence>
<dbReference type="InterPro" id="IPR027899">
    <property type="entry name" value="DUF4458"/>
</dbReference>
<keyword evidence="2" id="KW-0677">Repeat</keyword>
<evidence type="ECO:0000256" key="2">
    <source>
        <dbReference type="ARBA" id="ARBA00022737"/>
    </source>
</evidence>
<reference evidence="5 6" key="2">
    <citation type="submission" date="2008-08" db="EMBL/GenBank/DDBJ databases">
        <authorList>
            <person name="Fulton L."/>
            <person name="Clifton S."/>
            <person name="Fulton B."/>
            <person name="Xu J."/>
            <person name="Minx P."/>
            <person name="Pepin K.H."/>
            <person name="Johnson M."/>
            <person name="Thiruvilangam P."/>
            <person name="Bhonagiri V."/>
            <person name="Nash W.E."/>
            <person name="Mardis E.R."/>
            <person name="Wilson R.K."/>
        </authorList>
    </citation>
    <scope>NUCLEOTIDE SEQUENCE [LARGE SCALE GENOMIC DNA]</scope>
    <source>
        <strain evidence="6">DSM 17135 / JCM 12973 / M2</strain>
    </source>
</reference>
<dbReference type="PROSITE" id="PS51450">
    <property type="entry name" value="LRR"/>
    <property type="match status" value="1"/>
</dbReference>
<dbReference type="InterPro" id="IPR038711">
    <property type="entry name" value="LRR_N_sf"/>
</dbReference>
<accession>B5D3M9</accession>
<evidence type="ECO:0000259" key="4">
    <source>
        <dbReference type="Pfam" id="PF14660"/>
    </source>
</evidence>
<dbReference type="InterPro" id="IPR032675">
    <property type="entry name" value="LRR_dom_sf"/>
</dbReference>
<comment type="caution">
    <text evidence="5">The sequence shown here is derived from an EMBL/GenBank/DDBJ whole genome shotgun (WGS) entry which is preliminary data.</text>
</comment>
<keyword evidence="1" id="KW-0433">Leucine-rich repeat</keyword>
<dbReference type="eggNOG" id="COG4886">
    <property type="taxonomic scope" value="Bacteria"/>
</dbReference>
<dbReference type="Pfam" id="PF14660">
    <property type="entry name" value="DUF4458"/>
    <property type="match status" value="1"/>
</dbReference>
<feature type="signal peptide" evidence="3">
    <location>
        <begin position="1"/>
        <end position="23"/>
    </location>
</feature>
<evidence type="ECO:0000313" key="5">
    <source>
        <dbReference type="EMBL" id="EDY94179.1"/>
    </source>
</evidence>
<dbReference type="PROSITE" id="PS51257">
    <property type="entry name" value="PROKAR_LIPOPROTEIN"/>
    <property type="match status" value="1"/>
</dbReference>
<dbReference type="PANTHER" id="PTHR48051:SF1">
    <property type="entry name" value="RAS SUPPRESSOR PROTEIN 1"/>
    <property type="match status" value="1"/>
</dbReference>
<sequence>MKYKDIINKLMLLLLFVAGVTSCSDEDSEQLESGYGYVQFHVASVGTRSSQELEYLSEAKKIEVTLLNNDNRITQTLNLTSVEGMGDMGLTSEKLQLLDGEYKLQSYTLYGISEIVGNDLEPLIQVDLDELTPFEVMSSSITKVDVDVKSIVRGKVSFLLTKDLSAFDNIKGEANKSTSRAIEADVEQNPNEFNYNNIESVEIFYKKKGSQQQPFSRLCKVYRDYETGLFRTDTLAMEAKEYEVTQLRMFASNEMVLLLAQDMKDCFVNVLANETTSSDVPVKYDANNLAIKDYIALFNIWKNMKGEEWSYYGENFPIGANWRFENRPVDEWGKQPCVTLNNAGRVTQLDLGAFNPYGDVPEDLCNLTELEVLYLGHHNEEGDPSVITDETNGFAIDMWKLNHNPNYNFKRDYMDVFRARMALLHPSTVRTDLYKPKKGQVDVKKYATPVTYGNNQGRQTNRIKSLPKNIGNLKKLRAMFIANGLVSELPESFKELTSLQEFELYNCKNMKKVPQCLKDLNLVVLNFGVNPQMFEGEGATGNNDLNSLFDNANNNICKTLQLLYLIGNKISVFPKNIMNIADLRMLDMTRNRLKELPALVDASGNRKFNPVQAFFADNQITYMDDNFCGTDDIESFSVTNNALTEFPNMYKEKINGDPDATIYGATSLDFSYNKINSFRGGKEGKFNGVKTETLNLISNRFKTNKDNCDPKNGNRCYFPDDLVESGSIVLNLQLANCELDSIPATSFVGLKRLVALDLKGNRLRYIPMEFDLENFPYFTGVDLSNNAFSIFPSNIFNVQAMSKVLLSGQFEIKKMNGKEVTVPCLKAFPPNLSKALGLRALDISGNDIRKIPETDFPTQLAEFNVQSNPNLEMVIPSEVCTFIQMGRMYLYYDATQMITGCPILETEN</sequence>
<dbReference type="Proteomes" id="UP000003452">
    <property type="component" value="Unassembled WGS sequence"/>
</dbReference>
<dbReference type="SUPFAM" id="SSF52058">
    <property type="entry name" value="L domain-like"/>
    <property type="match status" value="1"/>
</dbReference>
<dbReference type="PANTHER" id="PTHR48051">
    <property type="match status" value="1"/>
</dbReference>
<dbReference type="InterPro" id="IPR041403">
    <property type="entry name" value="DUF4458_prot_LRR"/>
</dbReference>
<feature type="chain" id="PRO_5002829057" evidence="3">
    <location>
        <begin position="24"/>
        <end position="908"/>
    </location>
</feature>
<gene>
    <name evidence="5" type="ORF">BACPLE_03623</name>
</gene>
<dbReference type="InterPro" id="IPR050216">
    <property type="entry name" value="LRR_domain-containing"/>
</dbReference>
<dbReference type="Pfam" id="PF18805">
    <property type="entry name" value="LRR_10"/>
    <property type="match status" value="1"/>
</dbReference>
<dbReference type="Gene3D" id="2.60.40.3540">
    <property type="entry name" value="Domain of unknown function DUF4458"/>
    <property type="match status" value="2"/>
</dbReference>
<evidence type="ECO:0000256" key="3">
    <source>
        <dbReference type="SAM" id="SignalP"/>
    </source>
</evidence>
<name>B5D3M9_PHOPM</name>
<dbReference type="InterPro" id="IPR001611">
    <property type="entry name" value="Leu-rich_rpt"/>
</dbReference>
<dbReference type="OrthoDB" id="1000048at2"/>
<protein>
    <submittedName>
        <fullName evidence="5">Leucine Rich Repeat protein</fullName>
    </submittedName>
</protein>
<dbReference type="EMBL" id="ABQC02000024">
    <property type="protein sequence ID" value="EDY94179.1"/>
    <property type="molecule type" value="Genomic_DNA"/>
</dbReference>
<evidence type="ECO:0000256" key="1">
    <source>
        <dbReference type="ARBA" id="ARBA00022614"/>
    </source>
</evidence>
<proteinExistence type="predicted"/>
<dbReference type="GO" id="GO:0005737">
    <property type="term" value="C:cytoplasm"/>
    <property type="evidence" value="ECO:0007669"/>
    <property type="project" value="TreeGrafter"/>
</dbReference>
<keyword evidence="3" id="KW-0732">Signal</keyword>
<dbReference type="Gene3D" id="3.80.10.10">
    <property type="entry name" value="Ribonuclease Inhibitor"/>
    <property type="match status" value="1"/>
</dbReference>
<organism evidence="5 6">
    <name type="scientific">Phocaeicola plebeius (strain DSM 17135 / JCM 12973 / CCUG 54634 / M2)</name>
    <name type="common">Bacteroides plebeius</name>
    <dbReference type="NCBI Taxonomy" id="484018"/>
    <lineage>
        <taxon>Bacteria</taxon>
        <taxon>Pseudomonadati</taxon>
        <taxon>Bacteroidota</taxon>
        <taxon>Bacteroidia</taxon>
        <taxon>Bacteroidales</taxon>
        <taxon>Bacteroidaceae</taxon>
        <taxon>Phocaeicola</taxon>
    </lineage>
</organism>
<dbReference type="HOGENOM" id="CLU_325626_0_0_10"/>
<feature type="domain" description="DUF4458" evidence="4">
    <location>
        <begin position="36"/>
        <end position="132"/>
    </location>
</feature>